<dbReference type="Proteomes" id="UP001155840">
    <property type="component" value="Unassembled WGS sequence"/>
</dbReference>
<reference evidence="1" key="1">
    <citation type="submission" date="2020-03" db="EMBL/GenBank/DDBJ databases">
        <title>Ferranicluibacter endophyticum gen. nov., sp. nov., a new genus isolated from Rubus ulmifolius Schott. stem.</title>
        <authorList>
            <person name="Roca-Couso R."/>
            <person name="Flores-Felix J.D."/>
            <person name="Igual J.M."/>
            <person name="Rivas R."/>
        </authorList>
    </citation>
    <scope>NUCLEOTIDE SEQUENCE</scope>
    <source>
        <strain evidence="1">CRRU44</strain>
    </source>
</reference>
<sequence length="100" mass="11057">MNEITEKAAAAYLTFQAHAPEGYLADAISEAVRGERTEIEFWLQMDEDSSDEEDAFEFGDVDSEDMRHAVVRATVGKTLKRIQAASEPSYDATYAGYLAA</sequence>
<evidence type="ECO:0000313" key="2">
    <source>
        <dbReference type="Proteomes" id="UP001155840"/>
    </source>
</evidence>
<keyword evidence="2" id="KW-1185">Reference proteome</keyword>
<accession>A0AA43ZJF5</accession>
<dbReference type="EMBL" id="JAANCM010000023">
    <property type="protein sequence ID" value="NHT78957.1"/>
    <property type="molecule type" value="Genomic_DNA"/>
</dbReference>
<gene>
    <name evidence="1" type="ORF">G8E10_24975</name>
</gene>
<proteinExistence type="predicted"/>
<comment type="caution">
    <text evidence="1">The sequence shown here is derived from an EMBL/GenBank/DDBJ whole genome shotgun (WGS) entry which is preliminary data.</text>
</comment>
<dbReference type="AlphaFoldDB" id="A0AA43ZJF5"/>
<dbReference type="RefSeq" id="WP_167131123.1">
    <property type="nucleotide sequence ID" value="NZ_JAANCM010000023.1"/>
</dbReference>
<name>A0AA43ZJF5_9HYPH</name>
<protein>
    <submittedName>
        <fullName evidence="1">Uncharacterized protein</fullName>
    </submittedName>
</protein>
<evidence type="ECO:0000313" key="1">
    <source>
        <dbReference type="EMBL" id="NHT78957.1"/>
    </source>
</evidence>
<organism evidence="1 2">
    <name type="scientific">Ferranicluibacter rubi</name>
    <dbReference type="NCBI Taxonomy" id="2715133"/>
    <lineage>
        <taxon>Bacteria</taxon>
        <taxon>Pseudomonadati</taxon>
        <taxon>Pseudomonadota</taxon>
        <taxon>Alphaproteobacteria</taxon>
        <taxon>Hyphomicrobiales</taxon>
        <taxon>Rhizobiaceae</taxon>
        <taxon>Ferranicluibacter</taxon>
    </lineage>
</organism>